<feature type="binding site" evidence="1">
    <location>
        <position position="176"/>
    </location>
    <ligand>
        <name>ATP</name>
        <dbReference type="ChEBI" id="CHEBI:30616"/>
    </ligand>
</feature>
<dbReference type="PANTHER" id="PTHR37542">
    <property type="entry name" value="HELO DOMAIN-CONTAINING PROTEIN-RELATED"/>
    <property type="match status" value="1"/>
</dbReference>
<name>A0A6A6SV36_9PLEO</name>
<keyword evidence="4" id="KW-1185">Reference proteome</keyword>
<evidence type="ECO:0000259" key="2">
    <source>
        <dbReference type="PROSITE" id="PS50011"/>
    </source>
</evidence>
<keyword evidence="3" id="KW-0808">Transferase</keyword>
<dbReference type="GO" id="GO:0004672">
    <property type="term" value="F:protein kinase activity"/>
    <property type="evidence" value="ECO:0007669"/>
    <property type="project" value="InterPro"/>
</dbReference>
<dbReference type="CDD" id="cd00180">
    <property type="entry name" value="PKc"/>
    <property type="match status" value="1"/>
</dbReference>
<dbReference type="GO" id="GO:0005524">
    <property type="term" value="F:ATP binding"/>
    <property type="evidence" value="ECO:0007669"/>
    <property type="project" value="UniProtKB-UniRule"/>
</dbReference>
<dbReference type="Gene3D" id="1.10.510.10">
    <property type="entry name" value="Transferase(Phosphotransferase) domain 1"/>
    <property type="match status" value="2"/>
</dbReference>
<dbReference type="EMBL" id="MU004460">
    <property type="protein sequence ID" value="KAF2650288.1"/>
    <property type="molecule type" value="Genomic_DNA"/>
</dbReference>
<dbReference type="PROSITE" id="PS50011">
    <property type="entry name" value="PROTEIN_KINASE_DOM"/>
    <property type="match status" value="1"/>
</dbReference>
<dbReference type="SUPFAM" id="SSF56112">
    <property type="entry name" value="Protein kinase-like (PK-like)"/>
    <property type="match status" value="2"/>
</dbReference>
<gene>
    <name evidence="3" type="ORF">K491DRAFT_720886</name>
</gene>
<evidence type="ECO:0000313" key="4">
    <source>
        <dbReference type="Proteomes" id="UP000799324"/>
    </source>
</evidence>
<dbReference type="InterPro" id="IPR000719">
    <property type="entry name" value="Prot_kinase_dom"/>
</dbReference>
<dbReference type="Pfam" id="PF00069">
    <property type="entry name" value="Pkinase"/>
    <property type="match status" value="1"/>
</dbReference>
<dbReference type="InterPro" id="IPR017441">
    <property type="entry name" value="Protein_kinase_ATP_BS"/>
</dbReference>
<dbReference type="AlphaFoldDB" id="A0A6A6SV36"/>
<sequence length="925" mass="106813">MNQLKSEIKSLRRRNTSRHWYFPESLVLKLLTEESIGHALIESPSFQREEIVRNVFQRGRKIFCILLLVDQVAQVTKFIEGDHLEDERLPFHEQVLVQDMRLEKDTAQDFYEKQWELIAPTFRRGTLNRRFGESIILAFREDRNIGQGSFGKVYETAIDSDHQELGQLFPEKFARKEFSIGRFDPRDNRSTLNHKKELANLALLNHLKHPHIVELLCSYTYDDSHNLLFELADSGNLAGVLGTERLARFASDETLFIALAGLSSAVEHVHDFSERKIDLDLIGCHHDLRPRNILVSGSKFILADFGLSTFKDLSQNSGTPFKVVSDDYLAPECEDWGNKFQAGTVHRSSDIWSFGCILAEVATYMTYGHEGVDRFRQAREYRIRSFLLYHFHEGPERESSAVNDWLAKLEISSTRTCALLVRIVRQTLLMNQAERPKAKEVTWWLRFVSFYEIAATVNHLFCQIQDDDDSLDIFLERIRFDSWRYALGILKPEDNLSRPHISSYDEMSQFDTILGSLTRLRADLKTRLSREKPTQRLDISQLLKLNDELHCFLSQEKKELSREYFNITVMEKEGELFEQIENRTASGSLSHEIRMRANVQHMNNLLVRDSSADIRAMQIDHKSIELRNRFGDHHLGFSNDSKAPRLVWVEWRKYGQHGVDEHVMERLYERTARITSLLSEEKPATFRTLECSGFFNDPSRTAFGLVFDIPWFPGSLEATSLDQVLEVSTDRSSLWPDLDDRFALASSIAASLLEVHSVGWFHKGLNTSNVMFFSEAGGVDHRSIVSPFLVGFNHSRPDEPLGLTSGLSVSALRHYQHPVYLKDGFGFQPEFDYYSLGIILLEIGFWSPIRNLTKGWTGSYEEKRQRLLNDRVPQLRQRMGKEYFEAVNCCIRCEFGESESGSTKRKDLILTFGERVVARLRGCSI</sequence>
<dbReference type="Gene3D" id="3.30.200.20">
    <property type="entry name" value="Phosphorylase Kinase, domain 1"/>
    <property type="match status" value="1"/>
</dbReference>
<dbReference type="InterPro" id="IPR011009">
    <property type="entry name" value="Kinase-like_dom_sf"/>
</dbReference>
<dbReference type="Pfam" id="PF24476">
    <property type="entry name" value="DUF7580"/>
    <property type="match status" value="1"/>
</dbReference>
<feature type="domain" description="Protein kinase" evidence="2">
    <location>
        <begin position="139"/>
        <end position="451"/>
    </location>
</feature>
<organism evidence="3 4">
    <name type="scientific">Lophiostoma macrostomum CBS 122681</name>
    <dbReference type="NCBI Taxonomy" id="1314788"/>
    <lineage>
        <taxon>Eukaryota</taxon>
        <taxon>Fungi</taxon>
        <taxon>Dikarya</taxon>
        <taxon>Ascomycota</taxon>
        <taxon>Pezizomycotina</taxon>
        <taxon>Dothideomycetes</taxon>
        <taxon>Pleosporomycetidae</taxon>
        <taxon>Pleosporales</taxon>
        <taxon>Lophiostomataceae</taxon>
        <taxon>Lophiostoma</taxon>
    </lineage>
</organism>
<reference evidence="3" key="1">
    <citation type="journal article" date="2020" name="Stud. Mycol.">
        <title>101 Dothideomycetes genomes: a test case for predicting lifestyles and emergence of pathogens.</title>
        <authorList>
            <person name="Haridas S."/>
            <person name="Albert R."/>
            <person name="Binder M."/>
            <person name="Bloem J."/>
            <person name="Labutti K."/>
            <person name="Salamov A."/>
            <person name="Andreopoulos B."/>
            <person name="Baker S."/>
            <person name="Barry K."/>
            <person name="Bills G."/>
            <person name="Bluhm B."/>
            <person name="Cannon C."/>
            <person name="Castanera R."/>
            <person name="Culley D."/>
            <person name="Daum C."/>
            <person name="Ezra D."/>
            <person name="Gonzalez J."/>
            <person name="Henrissat B."/>
            <person name="Kuo A."/>
            <person name="Liang C."/>
            <person name="Lipzen A."/>
            <person name="Lutzoni F."/>
            <person name="Magnuson J."/>
            <person name="Mondo S."/>
            <person name="Nolan M."/>
            <person name="Ohm R."/>
            <person name="Pangilinan J."/>
            <person name="Park H.-J."/>
            <person name="Ramirez L."/>
            <person name="Alfaro M."/>
            <person name="Sun H."/>
            <person name="Tritt A."/>
            <person name="Yoshinaga Y."/>
            <person name="Zwiers L.-H."/>
            <person name="Turgeon B."/>
            <person name="Goodwin S."/>
            <person name="Spatafora J."/>
            <person name="Crous P."/>
            <person name="Grigoriev I."/>
        </authorList>
    </citation>
    <scope>NUCLEOTIDE SEQUENCE</scope>
    <source>
        <strain evidence="3">CBS 122681</strain>
    </source>
</reference>
<dbReference type="OrthoDB" id="4062651at2759"/>
<evidence type="ECO:0000313" key="3">
    <source>
        <dbReference type="EMBL" id="KAF2650288.1"/>
    </source>
</evidence>
<dbReference type="InterPro" id="IPR056002">
    <property type="entry name" value="DUF7580"/>
</dbReference>
<dbReference type="Proteomes" id="UP000799324">
    <property type="component" value="Unassembled WGS sequence"/>
</dbReference>
<dbReference type="PROSITE" id="PS00107">
    <property type="entry name" value="PROTEIN_KINASE_ATP"/>
    <property type="match status" value="1"/>
</dbReference>
<proteinExistence type="predicted"/>
<keyword evidence="1" id="KW-0547">Nucleotide-binding</keyword>
<protein>
    <submittedName>
        <fullName evidence="3">Kinase-like protein</fullName>
    </submittedName>
</protein>
<dbReference type="PANTHER" id="PTHR37542:SF3">
    <property type="entry name" value="PRION-INHIBITION AND PROPAGATION HELO DOMAIN-CONTAINING PROTEIN"/>
    <property type="match status" value="1"/>
</dbReference>
<evidence type="ECO:0000256" key="1">
    <source>
        <dbReference type="PROSITE-ProRule" id="PRU10141"/>
    </source>
</evidence>
<keyword evidence="1" id="KW-0067">ATP-binding</keyword>
<accession>A0A6A6SV36</accession>
<keyword evidence="3" id="KW-0418">Kinase</keyword>